<feature type="binding site" evidence="4">
    <location>
        <begin position="630"/>
        <end position="637"/>
    </location>
    <ligand>
        <name>ATP</name>
        <dbReference type="ChEBI" id="CHEBI:30616"/>
    </ligand>
</feature>
<dbReference type="InterPro" id="IPR023837">
    <property type="entry name" value="EccCb-like_Actinobacteria"/>
</dbReference>
<dbReference type="InterPro" id="IPR029030">
    <property type="entry name" value="Caspase-like_dom_sf"/>
</dbReference>
<keyword evidence="3 4" id="KW-0067">ATP-binding</keyword>
<evidence type="ECO:0000256" key="3">
    <source>
        <dbReference type="ARBA" id="ARBA00022840"/>
    </source>
</evidence>
<name>A0ABP9RR21_9ACTN</name>
<evidence type="ECO:0000256" key="1">
    <source>
        <dbReference type="ARBA" id="ARBA00022737"/>
    </source>
</evidence>
<feature type="binding site" evidence="4">
    <location>
        <begin position="954"/>
        <end position="961"/>
    </location>
    <ligand>
        <name>ATP</name>
        <dbReference type="ChEBI" id="CHEBI:30616"/>
    </ligand>
</feature>
<evidence type="ECO:0000256" key="2">
    <source>
        <dbReference type="ARBA" id="ARBA00022741"/>
    </source>
</evidence>
<dbReference type="NCBIfam" id="TIGR03925">
    <property type="entry name" value="T7SS_EccC_b"/>
    <property type="match status" value="1"/>
</dbReference>
<accession>A0ABP9RR21</accession>
<dbReference type="InterPro" id="IPR050206">
    <property type="entry name" value="FtsK/SpoIIIE/SftA"/>
</dbReference>
<dbReference type="Pfam" id="PF00656">
    <property type="entry name" value="Peptidase_C14"/>
    <property type="match status" value="1"/>
</dbReference>
<dbReference type="NCBIfam" id="NF047832">
    <property type="entry name" value="caspase_w_EACC1"/>
    <property type="match status" value="1"/>
</dbReference>
<proteinExistence type="predicted"/>
<sequence length="1439" mass="155838">MSRRTAVLVANNSYRHLPDLVAPVDEAQDLQAVLTHPEVGGFDRVELLRDESKTTVERALADTLGSAEPDDLVLIYFSGHGQLSSRGRLYLAVHNSEPSQLPATAISASWLRELLEECVAASTVILLDCCYSGAYVFASKSSPEVNLDQELKAGSGRYVLTATTAVEQAEDAGATRERSAFTEVVVKGLSTGAADLSGLGVITPEDLGRYVRNELPKYTAWQTPTMNGSVQDDVFLARVPGTRYHADADNSTIRLGELLGELTETGDVSLCAVEWRARGPLLVPIGRAFRPGMPPGEVMTLDLTGPAGNVMVVGGSGSGKSTLLRTLIAATALTHAPHEAAFYCLESGGNRLGSLRSLGHISKVAGDDQPDEVGQILAELRECLAQRKRMFRVHDIESAGRLRQLRNELPDGPHPDIFLVIDRWREFSEKFPDFSAQVQEIANSGFDYALHVVISARRWADLPEDVVELAHCQIELRAGAGGQRSAEPDRRIQLPRDRPGWALVNNRVFRVALPDISVEPSPGDPADGSGHDDGGRALLERLVVAWRWDAERPDQRQPSTMVSDLAGSPDLLRLLDVERMADIPALAHRPRSRQARLRVPLGTAPGGDIVELDLKEQAERGMGPHGLIIGAVSSGKTELLRTILVALAATHLPDELNFFLIDYKGTATFAPFSGLPHTSALVTNLLDERPLIERLAAALTGELTRRQEVLRDRGGHPSQSEYEVARAAGEPLEPMPNLLVVVDEFSELLAARPDFVEVLVQIARVGRSLGVHLLLASQRLDEGRLRGLETHLSYRIGLRTFSAAESRAVLGVPDASELPRAPGHGYLRAGVDELTRFQAAYVSGPADRAVWESVPEAGRPEPDTSVGELVLAQLDDRGEPARPLWLRPLAESPTLGAVLGRLVVDAQRGLVAPDWPVHRPLNVPVGVVDQPRFQRQDPLVLDLSGGAGNVAIVGGPRSGKSVLLRTLILALALTHTPEEAQFFCLDFSASLRSLAGLPHLSVLTAGRRDREMLRRAVSEVRAMVNDREARFTRLGVSSMAEYRHRRRGGEITDDPFGDVFLIVDGWSIIRQDYEELEPVLNDLVARGIGFGVHVIVAANRWADIRPALHDHFGTRLELRLGDPGESEIDRRLAVDVPENSPGRGLAPGKLHFLAARPGMRPGAGTDLADATAGLVAEIASTWPHPPAPKVRPLPMMLPMAELAPLVDPGAGLAIGIDEDNLAPVYLNFAAEPHFVVYGDDESGKTNLLRLIARGIVDRYTLGEARIVIADYRRTLLGAIEGEHLIGYAATSANLTGVISDLSGAMSNRLPGGDVTPAQLRERSWWQGPDLYLLIDDYDLVALGSGNPMAALTDLLPQARDIGLHVILARRTGGAGRTMFEPVLTRLRELATPVLLLDGMAEEGALVGGVKPGPQPPGRGVLVHRRWGHRLVQTAWVPPD</sequence>
<dbReference type="SUPFAM" id="SSF52129">
    <property type="entry name" value="Caspase-like"/>
    <property type="match status" value="1"/>
</dbReference>
<feature type="domain" description="FtsK" evidence="5">
    <location>
        <begin position="296"/>
        <end position="489"/>
    </location>
</feature>
<dbReference type="InterPro" id="IPR027417">
    <property type="entry name" value="P-loop_NTPase"/>
</dbReference>
<gene>
    <name evidence="6" type="ORF">GCM10023322_22410</name>
</gene>
<organism evidence="6 7">
    <name type="scientific">Rugosimonospora acidiphila</name>
    <dbReference type="NCBI Taxonomy" id="556531"/>
    <lineage>
        <taxon>Bacteria</taxon>
        <taxon>Bacillati</taxon>
        <taxon>Actinomycetota</taxon>
        <taxon>Actinomycetes</taxon>
        <taxon>Micromonosporales</taxon>
        <taxon>Micromonosporaceae</taxon>
        <taxon>Rugosimonospora</taxon>
    </lineage>
</organism>
<feature type="domain" description="FtsK" evidence="5">
    <location>
        <begin position="607"/>
        <end position="807"/>
    </location>
</feature>
<dbReference type="SUPFAM" id="SSF52540">
    <property type="entry name" value="P-loop containing nucleoside triphosphate hydrolases"/>
    <property type="match status" value="4"/>
</dbReference>
<dbReference type="PANTHER" id="PTHR22683">
    <property type="entry name" value="SPORULATION PROTEIN RELATED"/>
    <property type="match status" value="1"/>
</dbReference>
<evidence type="ECO:0000313" key="6">
    <source>
        <dbReference type="EMBL" id="GAA5183349.1"/>
    </source>
</evidence>
<evidence type="ECO:0000313" key="7">
    <source>
        <dbReference type="Proteomes" id="UP001501570"/>
    </source>
</evidence>
<keyword evidence="2 4" id="KW-0547">Nucleotide-binding</keyword>
<dbReference type="EMBL" id="BAABJQ010000005">
    <property type="protein sequence ID" value="GAA5183349.1"/>
    <property type="molecule type" value="Genomic_DNA"/>
</dbReference>
<dbReference type="InterPro" id="IPR003593">
    <property type="entry name" value="AAA+_ATPase"/>
</dbReference>
<evidence type="ECO:0000259" key="5">
    <source>
        <dbReference type="PROSITE" id="PS50901"/>
    </source>
</evidence>
<dbReference type="PROSITE" id="PS50901">
    <property type="entry name" value="FTSK"/>
    <property type="match status" value="4"/>
</dbReference>
<dbReference type="Pfam" id="PF01580">
    <property type="entry name" value="FtsK_SpoIIIE"/>
    <property type="match status" value="3"/>
</dbReference>
<feature type="domain" description="FtsK" evidence="5">
    <location>
        <begin position="936"/>
        <end position="1127"/>
    </location>
</feature>
<dbReference type="Gene3D" id="3.40.50.1460">
    <property type="match status" value="1"/>
</dbReference>
<feature type="domain" description="FtsK" evidence="5">
    <location>
        <begin position="1221"/>
        <end position="1405"/>
    </location>
</feature>
<keyword evidence="1" id="KW-0677">Repeat</keyword>
<dbReference type="PANTHER" id="PTHR22683:SF1">
    <property type="entry name" value="TYPE VII SECRETION SYSTEM PROTEIN ESSC"/>
    <property type="match status" value="1"/>
</dbReference>
<dbReference type="Proteomes" id="UP001501570">
    <property type="component" value="Unassembled WGS sequence"/>
</dbReference>
<dbReference type="InterPro" id="IPR002543">
    <property type="entry name" value="FtsK_dom"/>
</dbReference>
<dbReference type="InterPro" id="IPR011600">
    <property type="entry name" value="Pept_C14_caspase"/>
</dbReference>
<dbReference type="Gene3D" id="3.40.50.300">
    <property type="entry name" value="P-loop containing nucleotide triphosphate hydrolases"/>
    <property type="match status" value="4"/>
</dbReference>
<dbReference type="SMART" id="SM00382">
    <property type="entry name" value="AAA"/>
    <property type="match status" value="4"/>
</dbReference>
<keyword evidence="7" id="KW-1185">Reference proteome</keyword>
<feature type="binding site" evidence="4">
    <location>
        <begin position="1238"/>
        <end position="1245"/>
    </location>
    <ligand>
        <name>ATP</name>
        <dbReference type="ChEBI" id="CHEBI:30616"/>
    </ligand>
</feature>
<protein>
    <recommendedName>
        <fullName evidence="5">FtsK domain-containing protein</fullName>
    </recommendedName>
</protein>
<reference evidence="7" key="1">
    <citation type="journal article" date="2019" name="Int. J. Syst. Evol. Microbiol.">
        <title>The Global Catalogue of Microorganisms (GCM) 10K type strain sequencing project: providing services to taxonomists for standard genome sequencing and annotation.</title>
        <authorList>
            <consortium name="The Broad Institute Genomics Platform"/>
            <consortium name="The Broad Institute Genome Sequencing Center for Infectious Disease"/>
            <person name="Wu L."/>
            <person name="Ma J."/>
        </authorList>
    </citation>
    <scope>NUCLEOTIDE SEQUENCE [LARGE SCALE GENOMIC DNA]</scope>
    <source>
        <strain evidence="7">JCM 18304</strain>
    </source>
</reference>
<dbReference type="RefSeq" id="WP_345628646.1">
    <property type="nucleotide sequence ID" value="NZ_BAABJQ010000005.1"/>
</dbReference>
<evidence type="ECO:0000256" key="4">
    <source>
        <dbReference type="PROSITE-ProRule" id="PRU00289"/>
    </source>
</evidence>
<comment type="caution">
    <text evidence="6">The sequence shown here is derived from an EMBL/GenBank/DDBJ whole genome shotgun (WGS) entry which is preliminary data.</text>
</comment>
<feature type="binding site" evidence="4">
    <location>
        <begin position="314"/>
        <end position="321"/>
    </location>
    <ligand>
        <name>ATP</name>
        <dbReference type="ChEBI" id="CHEBI:30616"/>
    </ligand>
</feature>